<comment type="similarity">
    <text evidence="1">Belongs to the metallophosphoesterase superfamily. YfcE family.</text>
</comment>
<dbReference type="OrthoDB" id="9800565at2"/>
<dbReference type="InterPro" id="IPR053193">
    <property type="entry name" value="MetalloPDE_YfcE-like"/>
</dbReference>
<dbReference type="Proteomes" id="UP000324974">
    <property type="component" value="Chromosome"/>
</dbReference>
<evidence type="ECO:0000313" key="3">
    <source>
        <dbReference type="EMBL" id="QEL14512.1"/>
    </source>
</evidence>
<dbReference type="Pfam" id="PF12850">
    <property type="entry name" value="Metallophos_2"/>
    <property type="match status" value="1"/>
</dbReference>
<dbReference type="InterPro" id="IPR024654">
    <property type="entry name" value="Calcineurin-like_PHP_lpxH"/>
</dbReference>
<dbReference type="PANTHER" id="PTHR43165">
    <property type="entry name" value="METALLOPHOSPHOESTERASE"/>
    <property type="match status" value="1"/>
</dbReference>
<evidence type="ECO:0000256" key="1">
    <source>
        <dbReference type="ARBA" id="ARBA00008950"/>
    </source>
</evidence>
<feature type="domain" description="Calcineurin-like phosphoesterase" evidence="2">
    <location>
        <begin position="1"/>
        <end position="152"/>
    </location>
</feature>
<dbReference type="Gene3D" id="3.60.21.10">
    <property type="match status" value="1"/>
</dbReference>
<accession>A0A5C1A9M4</accession>
<gene>
    <name evidence="3" type="ORF">PX52LOC_01402</name>
</gene>
<name>A0A5C1A9M4_9BACT</name>
<keyword evidence="4" id="KW-1185">Reference proteome</keyword>
<protein>
    <submittedName>
        <fullName evidence="3">Metallophosphoesterase</fullName>
    </submittedName>
</protein>
<dbReference type="AlphaFoldDB" id="A0A5C1A9M4"/>
<organism evidence="3 4">
    <name type="scientific">Limnoglobus roseus</name>
    <dbReference type="NCBI Taxonomy" id="2598579"/>
    <lineage>
        <taxon>Bacteria</taxon>
        <taxon>Pseudomonadati</taxon>
        <taxon>Planctomycetota</taxon>
        <taxon>Planctomycetia</taxon>
        <taxon>Gemmatales</taxon>
        <taxon>Gemmataceae</taxon>
        <taxon>Limnoglobus</taxon>
    </lineage>
</organism>
<dbReference type="RefSeq" id="WP_149109401.1">
    <property type="nucleotide sequence ID" value="NZ_CP042425.1"/>
</dbReference>
<evidence type="ECO:0000313" key="4">
    <source>
        <dbReference type="Proteomes" id="UP000324974"/>
    </source>
</evidence>
<proteinExistence type="inferred from homology"/>
<dbReference type="EMBL" id="CP042425">
    <property type="protein sequence ID" value="QEL14512.1"/>
    <property type="molecule type" value="Genomic_DNA"/>
</dbReference>
<dbReference type="InterPro" id="IPR029052">
    <property type="entry name" value="Metallo-depent_PP-like"/>
</dbReference>
<dbReference type="SUPFAM" id="SSF56300">
    <property type="entry name" value="Metallo-dependent phosphatases"/>
    <property type="match status" value="1"/>
</dbReference>
<reference evidence="4" key="1">
    <citation type="submission" date="2019-08" db="EMBL/GenBank/DDBJ databases">
        <title>Limnoglobus roseus gen. nov., sp. nov., a novel freshwater planctomycete with a giant genome from the family Gemmataceae.</title>
        <authorList>
            <person name="Kulichevskaya I.S."/>
            <person name="Naumoff D.G."/>
            <person name="Miroshnikov K."/>
            <person name="Ivanova A."/>
            <person name="Philippov D.A."/>
            <person name="Hakobyan A."/>
            <person name="Rijpstra I.C."/>
            <person name="Sinninghe Damste J.S."/>
            <person name="Liesack W."/>
            <person name="Dedysh S.N."/>
        </authorList>
    </citation>
    <scope>NUCLEOTIDE SEQUENCE [LARGE SCALE GENOMIC DNA]</scope>
    <source>
        <strain evidence="4">PX52</strain>
    </source>
</reference>
<dbReference type="KEGG" id="lrs:PX52LOC_01402"/>
<evidence type="ECO:0000259" key="2">
    <source>
        <dbReference type="Pfam" id="PF12850"/>
    </source>
</evidence>
<sequence>MLIGILSDTHDEFERTRRAVALLASRGAKALIHCGDLIEPEIVPICAVLPFYFVFGNNDADVVPQLRSIAKFMKATCLEWGGLIELAGKHIAVTHGHMGTDVRRLSRPSPDYFLSGHSHVAMDVRNGACRCINPGALHRADEYTVALLNLETDVLEFLKV</sequence>
<dbReference type="PANTHER" id="PTHR43165:SF1">
    <property type="entry name" value="PHOSPHODIESTERASE MJ0936"/>
    <property type="match status" value="1"/>
</dbReference>